<dbReference type="EMBL" id="JAPQKN010000007">
    <property type="protein sequence ID" value="KAJ5153220.1"/>
    <property type="molecule type" value="Genomic_DNA"/>
</dbReference>
<proteinExistence type="predicted"/>
<evidence type="ECO:0000313" key="3">
    <source>
        <dbReference type="EMBL" id="KAJ5153220.1"/>
    </source>
</evidence>
<evidence type="ECO:0000259" key="2">
    <source>
        <dbReference type="PROSITE" id="PS51212"/>
    </source>
</evidence>
<feature type="domain" description="WSC" evidence="2">
    <location>
        <begin position="21"/>
        <end position="110"/>
    </location>
</feature>
<dbReference type="Pfam" id="PF01822">
    <property type="entry name" value="WSC"/>
    <property type="match status" value="1"/>
</dbReference>
<evidence type="ECO:0000256" key="1">
    <source>
        <dbReference type="SAM" id="SignalP"/>
    </source>
</evidence>
<reference evidence="3" key="2">
    <citation type="journal article" date="2023" name="IMA Fungus">
        <title>Comparative genomic study of the Penicillium genus elucidates a diverse pangenome and 15 lateral gene transfer events.</title>
        <authorList>
            <person name="Petersen C."/>
            <person name="Sorensen T."/>
            <person name="Nielsen M.R."/>
            <person name="Sondergaard T.E."/>
            <person name="Sorensen J.L."/>
            <person name="Fitzpatrick D.A."/>
            <person name="Frisvad J.C."/>
            <person name="Nielsen K.L."/>
        </authorList>
    </citation>
    <scope>NUCLEOTIDE SEQUENCE</scope>
    <source>
        <strain evidence="3">IBT 26290</strain>
    </source>
</reference>
<dbReference type="Proteomes" id="UP001149163">
    <property type="component" value="Unassembled WGS sequence"/>
</dbReference>
<comment type="caution">
    <text evidence="3">The sequence shown here is derived from an EMBL/GenBank/DDBJ whole genome shotgun (WGS) entry which is preliminary data.</text>
</comment>
<dbReference type="PROSITE" id="PS51212">
    <property type="entry name" value="WSC"/>
    <property type="match status" value="1"/>
</dbReference>
<evidence type="ECO:0000313" key="4">
    <source>
        <dbReference type="Proteomes" id="UP001149163"/>
    </source>
</evidence>
<feature type="chain" id="PRO_5040890350" description="WSC domain-containing protein" evidence="1">
    <location>
        <begin position="21"/>
        <end position="213"/>
    </location>
</feature>
<reference evidence="3" key="1">
    <citation type="submission" date="2022-11" db="EMBL/GenBank/DDBJ databases">
        <authorList>
            <person name="Petersen C."/>
        </authorList>
    </citation>
    <scope>NUCLEOTIDE SEQUENCE</scope>
    <source>
        <strain evidence="3">IBT 26290</strain>
    </source>
</reference>
<name>A0A9W9HRC8_9EURO</name>
<dbReference type="RefSeq" id="XP_056539528.1">
    <property type="nucleotide sequence ID" value="XM_056691822.1"/>
</dbReference>
<accession>A0A9W9HRC8</accession>
<protein>
    <recommendedName>
        <fullName evidence="2">WSC domain-containing protein</fullName>
    </recommendedName>
</protein>
<dbReference type="GeneID" id="81430998"/>
<dbReference type="AlphaFoldDB" id="A0A9W9HRC8"/>
<keyword evidence="1" id="KW-0732">Signal</keyword>
<keyword evidence="4" id="KW-1185">Reference proteome</keyword>
<feature type="signal peptide" evidence="1">
    <location>
        <begin position="1"/>
        <end position="20"/>
    </location>
</feature>
<gene>
    <name evidence="3" type="ORF">N7482_009698</name>
</gene>
<dbReference type="SMART" id="SM00321">
    <property type="entry name" value="WSC"/>
    <property type="match status" value="1"/>
</dbReference>
<sequence length="213" mass="20944">MHPHHILASLALALPAFVSASHTTLGCYSEVPDLKGDSTNIFQAYGQCLSQCTMAGYEIAALSQVSHCACSNTVPPDSAKVDDEECKTPCPGYPSNYCGGDGTFMVLSTGQYAVLSGSDDGSTATATAVTAAGGIVVAPTNINPTSIPTSILTAPSSIVSSASARVAASSSATSAITAASSSASPSPTLNAAGSLRAGSSLAGALVAGLGLLL</sequence>
<dbReference type="InterPro" id="IPR002889">
    <property type="entry name" value="WSC_carb-bd"/>
</dbReference>
<dbReference type="OrthoDB" id="2019572at2759"/>
<organism evidence="3 4">
    <name type="scientific">Penicillium canariense</name>
    <dbReference type="NCBI Taxonomy" id="189055"/>
    <lineage>
        <taxon>Eukaryota</taxon>
        <taxon>Fungi</taxon>
        <taxon>Dikarya</taxon>
        <taxon>Ascomycota</taxon>
        <taxon>Pezizomycotina</taxon>
        <taxon>Eurotiomycetes</taxon>
        <taxon>Eurotiomycetidae</taxon>
        <taxon>Eurotiales</taxon>
        <taxon>Aspergillaceae</taxon>
        <taxon>Penicillium</taxon>
    </lineage>
</organism>